<feature type="non-terminal residue" evidence="3">
    <location>
        <position position="1"/>
    </location>
</feature>
<evidence type="ECO:0000313" key="4">
    <source>
        <dbReference type="Proteomes" id="UP001177670"/>
    </source>
</evidence>
<evidence type="ECO:0000256" key="2">
    <source>
        <dbReference type="SAM" id="SignalP"/>
    </source>
</evidence>
<comment type="caution">
    <text evidence="3">The sequence shown here is derived from an EMBL/GenBank/DDBJ whole genome shotgun (WGS) entry which is preliminary data.</text>
</comment>
<organism evidence="3 4">
    <name type="scientific">Melipona bicolor</name>
    <dbReference type="NCBI Taxonomy" id="60889"/>
    <lineage>
        <taxon>Eukaryota</taxon>
        <taxon>Metazoa</taxon>
        <taxon>Ecdysozoa</taxon>
        <taxon>Arthropoda</taxon>
        <taxon>Hexapoda</taxon>
        <taxon>Insecta</taxon>
        <taxon>Pterygota</taxon>
        <taxon>Neoptera</taxon>
        <taxon>Endopterygota</taxon>
        <taxon>Hymenoptera</taxon>
        <taxon>Apocrita</taxon>
        <taxon>Aculeata</taxon>
        <taxon>Apoidea</taxon>
        <taxon>Anthophila</taxon>
        <taxon>Apidae</taxon>
        <taxon>Melipona</taxon>
    </lineage>
</organism>
<evidence type="ECO:0000256" key="1">
    <source>
        <dbReference type="SAM" id="MobiDB-lite"/>
    </source>
</evidence>
<feature type="region of interest" description="Disordered" evidence="1">
    <location>
        <begin position="71"/>
        <end position="95"/>
    </location>
</feature>
<accession>A0AA40KKF3</accession>
<feature type="signal peptide" evidence="2">
    <location>
        <begin position="1"/>
        <end position="16"/>
    </location>
</feature>
<sequence>MSVFSLVFDVVAVAQGLRDCDRDCCAAATVMCFESSAAKEMLETAVPAVEDLAATATTKFRARGVLHRNSATKFSGGNLHGVQQQQQQQQQQHTQ</sequence>
<name>A0AA40KKF3_9HYME</name>
<dbReference type="AlphaFoldDB" id="A0AA40KKF3"/>
<proteinExistence type="predicted"/>
<feature type="chain" id="PRO_5041204688" evidence="2">
    <location>
        <begin position="17"/>
        <end position="95"/>
    </location>
</feature>
<keyword evidence="2" id="KW-0732">Signal</keyword>
<dbReference type="EMBL" id="JAHYIQ010000020">
    <property type="protein sequence ID" value="KAK1123564.1"/>
    <property type="molecule type" value="Genomic_DNA"/>
</dbReference>
<dbReference type="Proteomes" id="UP001177670">
    <property type="component" value="Unassembled WGS sequence"/>
</dbReference>
<protein>
    <submittedName>
        <fullName evidence="3">Uncharacterized protein</fullName>
    </submittedName>
</protein>
<gene>
    <name evidence="3" type="ORF">K0M31_008265</name>
</gene>
<evidence type="ECO:0000313" key="3">
    <source>
        <dbReference type="EMBL" id="KAK1123564.1"/>
    </source>
</evidence>
<feature type="compositionally biased region" description="Low complexity" evidence="1">
    <location>
        <begin position="83"/>
        <end position="95"/>
    </location>
</feature>
<reference evidence="3" key="1">
    <citation type="submission" date="2021-10" db="EMBL/GenBank/DDBJ databases">
        <title>Melipona bicolor Genome sequencing and assembly.</title>
        <authorList>
            <person name="Araujo N.S."/>
            <person name="Arias M.C."/>
        </authorList>
    </citation>
    <scope>NUCLEOTIDE SEQUENCE</scope>
    <source>
        <strain evidence="3">USP_2M_L1-L4_2017</strain>
        <tissue evidence="3">Whole body</tissue>
    </source>
</reference>
<keyword evidence="4" id="KW-1185">Reference proteome</keyword>